<dbReference type="NCBIfam" id="TIGR02595">
    <property type="entry name" value="PEP_CTERM"/>
    <property type="match status" value="1"/>
</dbReference>
<organism evidence="3 4">
    <name type="scientific">Parazoarcus communis SWub3 = DSM 12120</name>
    <dbReference type="NCBI Taxonomy" id="1121029"/>
    <lineage>
        <taxon>Bacteria</taxon>
        <taxon>Pseudomonadati</taxon>
        <taxon>Pseudomonadota</taxon>
        <taxon>Betaproteobacteria</taxon>
        <taxon>Rhodocyclales</taxon>
        <taxon>Zoogloeaceae</taxon>
        <taxon>Parazoarcus</taxon>
    </lineage>
</organism>
<dbReference type="InterPro" id="IPR013424">
    <property type="entry name" value="Ice-binding_C"/>
</dbReference>
<keyword evidence="4" id="KW-1185">Reference proteome</keyword>
<evidence type="ECO:0000313" key="4">
    <source>
        <dbReference type="Proteomes" id="UP000248259"/>
    </source>
</evidence>
<keyword evidence="1" id="KW-0732">Signal</keyword>
<sequence>MNTLTYVFRKLAAALVLSLGILLPQAHAAAEVYTLNGVAEDGPLAGGLYSGQFAFDRALLSGIGDESLMLDWIDLEVFGQRFDATVMAAAPTASFFDGSLLGIDLVYDDGLNGFAFVSGFFSLGDAYFAYQSPLGAGFGSVAIAPVPEPSQVLMLLAGLGLVGGMVRRRAA</sequence>
<protein>
    <submittedName>
        <fullName evidence="3">PEP-CTERM sorting domain-containing protein</fullName>
    </submittedName>
</protein>
<proteinExistence type="predicted"/>
<dbReference type="RefSeq" id="WP_110522760.1">
    <property type="nucleotide sequence ID" value="NZ_QKOE01000001.1"/>
</dbReference>
<feature type="domain" description="Ice-binding protein C-terminal" evidence="2">
    <location>
        <begin position="145"/>
        <end position="169"/>
    </location>
</feature>
<feature type="signal peptide" evidence="1">
    <location>
        <begin position="1"/>
        <end position="28"/>
    </location>
</feature>
<gene>
    <name evidence="3" type="ORF">DNK49_02725</name>
</gene>
<dbReference type="OrthoDB" id="8565711at2"/>
<evidence type="ECO:0000313" key="3">
    <source>
        <dbReference type="EMBL" id="PZA18461.1"/>
    </source>
</evidence>
<name>A0A323V1T4_9RHOO</name>
<dbReference type="Proteomes" id="UP000248259">
    <property type="component" value="Unassembled WGS sequence"/>
</dbReference>
<dbReference type="AlphaFoldDB" id="A0A323V1T4"/>
<evidence type="ECO:0000256" key="1">
    <source>
        <dbReference type="SAM" id="SignalP"/>
    </source>
</evidence>
<accession>A0A323V1T4</accession>
<feature type="chain" id="PRO_5016279110" evidence="1">
    <location>
        <begin position="29"/>
        <end position="171"/>
    </location>
</feature>
<comment type="caution">
    <text evidence="3">The sequence shown here is derived from an EMBL/GenBank/DDBJ whole genome shotgun (WGS) entry which is preliminary data.</text>
</comment>
<reference evidence="3 4" key="1">
    <citation type="submission" date="2018-06" db="EMBL/GenBank/DDBJ databases">
        <title>Azoarcus communis strain SWub3 genome.</title>
        <authorList>
            <person name="Zorraquino Salvo V."/>
            <person name="Toubiana D."/>
            <person name="Blumwald E."/>
        </authorList>
    </citation>
    <scope>NUCLEOTIDE SEQUENCE [LARGE SCALE GENOMIC DNA]</scope>
    <source>
        <strain evidence="3 4">SWub3</strain>
    </source>
</reference>
<dbReference type="EMBL" id="QKOE01000001">
    <property type="protein sequence ID" value="PZA18461.1"/>
    <property type="molecule type" value="Genomic_DNA"/>
</dbReference>
<dbReference type="Pfam" id="PF07589">
    <property type="entry name" value="PEP-CTERM"/>
    <property type="match status" value="1"/>
</dbReference>
<evidence type="ECO:0000259" key="2">
    <source>
        <dbReference type="Pfam" id="PF07589"/>
    </source>
</evidence>